<dbReference type="InterPro" id="IPR010406">
    <property type="entry name" value="DUF1003"/>
</dbReference>
<sequence>MRNQIVKSLESRALRKRPVSIRIADALTGKFGSMAFLGFNLVLFASWIYINSGRVAQITPFDPFPFTLLTMIVSLEAIVLSIIVLMSQNRQSYISTLREEVDMQVNLISEREITKVLKLLKELKEALLKEKKIDQELEEMIKEVDASYIERKLEEELAERPEPIIKKVEEAVEKTLTPKE</sequence>
<dbReference type="AlphaFoldDB" id="A0A1F7X344"/>
<reference evidence="2 3" key="1">
    <citation type="journal article" date="2016" name="Nat. Commun.">
        <title>Thousands of microbial genomes shed light on interconnected biogeochemical processes in an aquifer system.</title>
        <authorList>
            <person name="Anantharaman K."/>
            <person name="Brown C.T."/>
            <person name="Hug L.A."/>
            <person name="Sharon I."/>
            <person name="Castelle C.J."/>
            <person name="Probst A.J."/>
            <person name="Thomas B.C."/>
            <person name="Singh A."/>
            <person name="Wilkins M.J."/>
            <person name="Karaoz U."/>
            <person name="Brodie E.L."/>
            <person name="Williams K.H."/>
            <person name="Hubbard S.S."/>
            <person name="Banfield J.F."/>
        </authorList>
    </citation>
    <scope>NUCLEOTIDE SEQUENCE [LARGE SCALE GENOMIC DNA]</scope>
</reference>
<gene>
    <name evidence="2" type="ORF">A2Y68_01160</name>
</gene>
<feature type="transmembrane region" description="Helical" evidence="1">
    <location>
        <begin position="31"/>
        <end position="50"/>
    </location>
</feature>
<keyword evidence="1" id="KW-1133">Transmembrane helix</keyword>
<organism evidence="2 3">
    <name type="scientific">Candidatus Woesebacteria bacterium RBG_13_46_13</name>
    <dbReference type="NCBI Taxonomy" id="1802479"/>
    <lineage>
        <taxon>Bacteria</taxon>
        <taxon>Candidatus Woeseibacteriota</taxon>
    </lineage>
</organism>
<dbReference type="PANTHER" id="PTHR41386">
    <property type="entry name" value="INTEGRAL MEMBRANE PROTEIN-RELATED"/>
    <property type="match status" value="1"/>
</dbReference>
<evidence type="ECO:0008006" key="4">
    <source>
        <dbReference type="Google" id="ProtNLM"/>
    </source>
</evidence>
<name>A0A1F7X344_9BACT</name>
<comment type="caution">
    <text evidence="2">The sequence shown here is derived from an EMBL/GenBank/DDBJ whole genome shotgun (WGS) entry which is preliminary data.</text>
</comment>
<evidence type="ECO:0000313" key="2">
    <source>
        <dbReference type="EMBL" id="OGM09510.1"/>
    </source>
</evidence>
<keyword evidence="1" id="KW-0472">Membrane</keyword>
<feature type="transmembrane region" description="Helical" evidence="1">
    <location>
        <begin position="66"/>
        <end position="86"/>
    </location>
</feature>
<evidence type="ECO:0000256" key="1">
    <source>
        <dbReference type="SAM" id="Phobius"/>
    </source>
</evidence>
<accession>A0A1F7X344</accession>
<dbReference type="PANTHER" id="PTHR41386:SF1">
    <property type="entry name" value="MEMBRANE PROTEIN"/>
    <property type="match status" value="1"/>
</dbReference>
<evidence type="ECO:0000313" key="3">
    <source>
        <dbReference type="Proteomes" id="UP000176778"/>
    </source>
</evidence>
<protein>
    <recommendedName>
        <fullName evidence="4">DUF1003 domain-containing protein</fullName>
    </recommendedName>
</protein>
<dbReference type="EMBL" id="MGFR01000004">
    <property type="protein sequence ID" value="OGM09510.1"/>
    <property type="molecule type" value="Genomic_DNA"/>
</dbReference>
<keyword evidence="1" id="KW-0812">Transmembrane</keyword>
<proteinExistence type="predicted"/>
<dbReference type="Pfam" id="PF06210">
    <property type="entry name" value="DUF1003"/>
    <property type="match status" value="1"/>
</dbReference>
<dbReference type="Proteomes" id="UP000176778">
    <property type="component" value="Unassembled WGS sequence"/>
</dbReference>